<keyword evidence="3" id="KW-1185">Reference proteome</keyword>
<dbReference type="SUPFAM" id="SSF53474">
    <property type="entry name" value="alpha/beta-Hydrolases"/>
    <property type="match status" value="1"/>
</dbReference>
<reference evidence="2 3" key="1">
    <citation type="journal article" date="2019" name="Int. J. Syst. Evol. Microbiol.">
        <title>The Global Catalogue of Microorganisms (GCM) 10K type strain sequencing project: providing services to taxonomists for standard genome sequencing and annotation.</title>
        <authorList>
            <consortium name="The Broad Institute Genomics Platform"/>
            <consortium name="The Broad Institute Genome Sequencing Center for Infectious Disease"/>
            <person name="Wu L."/>
            <person name="Ma J."/>
        </authorList>
    </citation>
    <scope>NUCLEOTIDE SEQUENCE [LARGE SCALE GENOMIC DNA]</scope>
    <source>
        <strain evidence="2 3">JCM 11813</strain>
    </source>
</reference>
<dbReference type="EMBL" id="BAAAJE010000001">
    <property type="protein sequence ID" value="GAA1124531.1"/>
    <property type="molecule type" value="Genomic_DNA"/>
</dbReference>
<proteinExistence type="predicted"/>
<protein>
    <submittedName>
        <fullName evidence="2">Alpha/beta fold hydrolase</fullName>
    </submittedName>
</protein>
<dbReference type="InterPro" id="IPR000073">
    <property type="entry name" value="AB_hydrolase_1"/>
</dbReference>
<dbReference type="RefSeq" id="WP_343904549.1">
    <property type="nucleotide sequence ID" value="NZ_BAAAJE010000001.1"/>
</dbReference>
<dbReference type="Pfam" id="PF12697">
    <property type="entry name" value="Abhydrolase_6"/>
    <property type="match status" value="1"/>
</dbReference>
<evidence type="ECO:0000313" key="2">
    <source>
        <dbReference type="EMBL" id="GAA1124531.1"/>
    </source>
</evidence>
<gene>
    <name evidence="2" type="ORF">GCM10009606_00220</name>
</gene>
<evidence type="ECO:0000259" key="1">
    <source>
        <dbReference type="Pfam" id="PF12697"/>
    </source>
</evidence>
<dbReference type="Gene3D" id="3.40.50.1820">
    <property type="entry name" value="alpha/beta hydrolase"/>
    <property type="match status" value="1"/>
</dbReference>
<feature type="domain" description="AB hydrolase-1" evidence="1">
    <location>
        <begin position="83"/>
        <end position="272"/>
    </location>
</feature>
<accession>A0ABN1U6I3</accession>
<evidence type="ECO:0000313" key="3">
    <source>
        <dbReference type="Proteomes" id="UP001499979"/>
    </source>
</evidence>
<sequence>MTQIQNRPEVRAPHARIGAVLTGTARVSPRLAGRLALELWRRPGRPAAVRASERAVHEAATRSSVDHRGRVTVYAWGDGDRPVLLVHGWGARASRYAELVSALLDRGYSPVAYDAWAHGSSPGPVRTILDHQVVIAALAERYGGFVGVVAHSFGVPVALHAVPAGRVVAISGMADFGQVTDGFCAGLGADQRVNTQLRRAIERRYFDGDAGIWERFSAHPAPGRELLVLHDTDDRVVDARQADLLAATGAEVIRTSGLGHSRILADPAVVAAVVAFLDRP</sequence>
<dbReference type="Proteomes" id="UP001499979">
    <property type="component" value="Unassembled WGS sequence"/>
</dbReference>
<dbReference type="GO" id="GO:0016787">
    <property type="term" value="F:hydrolase activity"/>
    <property type="evidence" value="ECO:0007669"/>
    <property type="project" value="UniProtKB-KW"/>
</dbReference>
<dbReference type="InterPro" id="IPR029058">
    <property type="entry name" value="AB_hydrolase_fold"/>
</dbReference>
<name>A0ABN1U6I3_9ACTN</name>
<keyword evidence="2" id="KW-0378">Hydrolase</keyword>
<comment type="caution">
    <text evidence="2">The sequence shown here is derived from an EMBL/GenBank/DDBJ whole genome shotgun (WGS) entry which is preliminary data.</text>
</comment>
<organism evidence="2 3">
    <name type="scientific">Nocardioides aquiterrae</name>
    <dbReference type="NCBI Taxonomy" id="203799"/>
    <lineage>
        <taxon>Bacteria</taxon>
        <taxon>Bacillati</taxon>
        <taxon>Actinomycetota</taxon>
        <taxon>Actinomycetes</taxon>
        <taxon>Propionibacteriales</taxon>
        <taxon>Nocardioidaceae</taxon>
        <taxon>Nocardioides</taxon>
    </lineage>
</organism>